<feature type="region of interest" description="Disordered" evidence="1">
    <location>
        <begin position="39"/>
        <end position="76"/>
    </location>
</feature>
<proteinExistence type="predicted"/>
<feature type="compositionally biased region" description="Low complexity" evidence="1">
    <location>
        <begin position="39"/>
        <end position="48"/>
    </location>
</feature>
<gene>
    <name evidence="2" type="ORF">QYT958_LOCUS48383</name>
</gene>
<name>A0A822GEJ6_9BILA</name>
<dbReference type="Proteomes" id="UP000663848">
    <property type="component" value="Unassembled WGS sequence"/>
</dbReference>
<accession>A0A822GEJ6</accession>
<evidence type="ECO:0000313" key="3">
    <source>
        <dbReference type="Proteomes" id="UP000663848"/>
    </source>
</evidence>
<feature type="compositionally biased region" description="Polar residues" evidence="1">
    <location>
        <begin position="49"/>
        <end position="66"/>
    </location>
</feature>
<protein>
    <submittedName>
        <fullName evidence="2">Uncharacterized protein</fullName>
    </submittedName>
</protein>
<evidence type="ECO:0000313" key="2">
    <source>
        <dbReference type="EMBL" id="CAF5149067.1"/>
    </source>
</evidence>
<feature type="compositionally biased region" description="Low complexity" evidence="1">
    <location>
        <begin position="67"/>
        <end position="76"/>
    </location>
</feature>
<comment type="caution">
    <text evidence="2">The sequence shown here is derived from an EMBL/GenBank/DDBJ whole genome shotgun (WGS) entry which is preliminary data.</text>
</comment>
<reference evidence="2" key="1">
    <citation type="submission" date="2021-02" db="EMBL/GenBank/DDBJ databases">
        <authorList>
            <person name="Nowell W R."/>
        </authorList>
    </citation>
    <scope>NUCLEOTIDE SEQUENCE</scope>
</reference>
<evidence type="ECO:0000256" key="1">
    <source>
        <dbReference type="SAM" id="MobiDB-lite"/>
    </source>
</evidence>
<dbReference type="EMBL" id="CAJOBR010097882">
    <property type="protein sequence ID" value="CAF5149067.1"/>
    <property type="molecule type" value="Genomic_DNA"/>
</dbReference>
<sequence length="76" mass="7872">LVNFNNVSLDSIQSFFASQNNLVYLSQTSSSSTTTTTAAATTTATSSANSITPNTNLDELLPSNTHSILPSSSLSS</sequence>
<feature type="non-terminal residue" evidence="2">
    <location>
        <position position="76"/>
    </location>
</feature>
<organism evidence="2 3">
    <name type="scientific">Rotaria socialis</name>
    <dbReference type="NCBI Taxonomy" id="392032"/>
    <lineage>
        <taxon>Eukaryota</taxon>
        <taxon>Metazoa</taxon>
        <taxon>Spiralia</taxon>
        <taxon>Gnathifera</taxon>
        <taxon>Rotifera</taxon>
        <taxon>Eurotatoria</taxon>
        <taxon>Bdelloidea</taxon>
        <taxon>Philodinida</taxon>
        <taxon>Philodinidae</taxon>
        <taxon>Rotaria</taxon>
    </lineage>
</organism>
<feature type="non-terminal residue" evidence="2">
    <location>
        <position position="1"/>
    </location>
</feature>
<dbReference type="AlphaFoldDB" id="A0A822GEJ6"/>